<evidence type="ECO:0000259" key="5">
    <source>
        <dbReference type="Pfam" id="PF14833"/>
    </source>
</evidence>
<protein>
    <submittedName>
        <fullName evidence="6">Dehydrogenase</fullName>
        <ecNumber evidence="6">1.1.1.-</ecNumber>
        <ecNumber evidence="6">1.1.1.60</ecNumber>
    </submittedName>
</protein>
<dbReference type="PANTHER" id="PTHR43580">
    <property type="entry name" value="OXIDOREDUCTASE GLYR1-RELATED"/>
    <property type="match status" value="1"/>
</dbReference>
<name>A0A157RNN8_9BORD</name>
<dbReference type="GO" id="GO:0016054">
    <property type="term" value="P:organic acid catabolic process"/>
    <property type="evidence" value="ECO:0007669"/>
    <property type="project" value="UniProtKB-ARBA"/>
</dbReference>
<dbReference type="GO" id="GO:0050661">
    <property type="term" value="F:NADP binding"/>
    <property type="evidence" value="ECO:0007669"/>
    <property type="project" value="InterPro"/>
</dbReference>
<dbReference type="SUPFAM" id="SSF48179">
    <property type="entry name" value="6-phosphogluconate dehydrogenase C-terminal domain-like"/>
    <property type="match status" value="1"/>
</dbReference>
<feature type="domain" description="3-hydroxyisobutyrate dehydrogenase-like NAD-binding" evidence="5">
    <location>
        <begin position="170"/>
        <end position="286"/>
    </location>
</feature>
<dbReference type="PANTHER" id="PTHR43580:SF2">
    <property type="entry name" value="CYTOKINE-LIKE NUCLEAR FACTOR N-PAC"/>
    <property type="match status" value="1"/>
</dbReference>
<evidence type="ECO:0000313" key="6">
    <source>
        <dbReference type="EMBL" id="SAI59622.1"/>
    </source>
</evidence>
<dbReference type="InterPro" id="IPR013328">
    <property type="entry name" value="6PGD_dom2"/>
</dbReference>
<dbReference type="Gene3D" id="1.10.1040.10">
    <property type="entry name" value="N-(1-d-carboxylethyl)-l-norvaline Dehydrogenase, domain 2"/>
    <property type="match status" value="1"/>
</dbReference>
<dbReference type="EMBL" id="FKBS01000029">
    <property type="protein sequence ID" value="SAI59622.1"/>
    <property type="molecule type" value="Genomic_DNA"/>
</dbReference>
<dbReference type="AlphaFoldDB" id="A0A157RNN8"/>
<dbReference type="InterPro" id="IPR051265">
    <property type="entry name" value="HIBADH-related_NP60_sf"/>
</dbReference>
<dbReference type="PROSITE" id="PS00895">
    <property type="entry name" value="3_HYDROXYISOBUT_DH"/>
    <property type="match status" value="1"/>
</dbReference>
<evidence type="ECO:0000259" key="4">
    <source>
        <dbReference type="Pfam" id="PF03446"/>
    </source>
</evidence>
<evidence type="ECO:0000256" key="2">
    <source>
        <dbReference type="ARBA" id="ARBA00023027"/>
    </source>
</evidence>
<dbReference type="Gene3D" id="3.40.50.720">
    <property type="entry name" value="NAD(P)-binding Rossmann-like Domain"/>
    <property type="match status" value="1"/>
</dbReference>
<dbReference type="EC" id="1.1.1.60" evidence="6"/>
<accession>A0A157RNN8</accession>
<dbReference type="GO" id="GO:0008679">
    <property type="term" value="F:2-hydroxy-3-oxopropionate reductase activity"/>
    <property type="evidence" value="ECO:0007669"/>
    <property type="project" value="UniProtKB-EC"/>
</dbReference>
<dbReference type="InterPro" id="IPR015815">
    <property type="entry name" value="HIBADH-related"/>
</dbReference>
<dbReference type="InterPro" id="IPR008927">
    <property type="entry name" value="6-PGluconate_DH-like_C_sf"/>
</dbReference>
<dbReference type="RefSeq" id="WP_066421240.1">
    <property type="nucleotide sequence ID" value="NZ_FKBS01000029.1"/>
</dbReference>
<dbReference type="InterPro" id="IPR029154">
    <property type="entry name" value="HIBADH-like_NADP-bd"/>
</dbReference>
<sequence length="303" mass="32104">MHTNVGFIGLGVMGTPMALNLAHGGIPLMVWSRSSTQYDTLREAGASVADSPEALASQCETILLMLANEGAIDDVLGRGTPKFADLVRGHLIVNMSTTSAEYSRSLAAEIEAHNGNYVEAPVSGSRKPAETGQLVVMLAGRPEPVRTVQDLVRPLYRESVLCGDVPNALTMKLAVNLFLITMVTGLAEATHFAQRHGIPLAQYAHALNAGPMASDVSRVKIGKLATQDFSVQAAITDVLKNSRLVAESARHLGIASPLLDVCHALYGETEALGLGTQDMIAVIRALERRTADGSSSSDTRHSP</sequence>
<keyword evidence="1 6" id="KW-0560">Oxidoreductase</keyword>
<feature type="domain" description="6-phosphogluconate dehydrogenase NADP-binding" evidence="4">
    <location>
        <begin position="4"/>
        <end position="153"/>
    </location>
</feature>
<evidence type="ECO:0000313" key="7">
    <source>
        <dbReference type="Proteomes" id="UP000077037"/>
    </source>
</evidence>
<dbReference type="EC" id="1.1.1.-" evidence="6"/>
<dbReference type="Proteomes" id="UP000077037">
    <property type="component" value="Unassembled WGS sequence"/>
</dbReference>
<organism evidence="6 7">
    <name type="scientific">Bordetella ansorpii</name>
    <dbReference type="NCBI Taxonomy" id="288768"/>
    <lineage>
        <taxon>Bacteria</taxon>
        <taxon>Pseudomonadati</taxon>
        <taxon>Pseudomonadota</taxon>
        <taxon>Betaproteobacteria</taxon>
        <taxon>Burkholderiales</taxon>
        <taxon>Alcaligenaceae</taxon>
        <taxon>Bordetella</taxon>
    </lineage>
</organism>
<dbReference type="InterPro" id="IPR036291">
    <property type="entry name" value="NAD(P)-bd_dom_sf"/>
</dbReference>
<dbReference type="Pfam" id="PF14833">
    <property type="entry name" value="NAD_binding_11"/>
    <property type="match status" value="1"/>
</dbReference>
<dbReference type="PIRSF" id="PIRSF000103">
    <property type="entry name" value="HIBADH"/>
    <property type="match status" value="1"/>
</dbReference>
<reference evidence="6 7" key="1">
    <citation type="submission" date="2016-03" db="EMBL/GenBank/DDBJ databases">
        <authorList>
            <consortium name="Pathogen Informatics"/>
        </authorList>
    </citation>
    <scope>NUCLEOTIDE SEQUENCE [LARGE SCALE GENOMIC DNA]</scope>
    <source>
        <strain evidence="6 7">NCTC13364</strain>
    </source>
</reference>
<dbReference type="InterPro" id="IPR002204">
    <property type="entry name" value="3-OH-isobutyrate_DH-rel_CS"/>
</dbReference>
<keyword evidence="2" id="KW-0520">NAD</keyword>
<dbReference type="Pfam" id="PF03446">
    <property type="entry name" value="NAD_binding_2"/>
    <property type="match status" value="1"/>
</dbReference>
<dbReference type="GO" id="GO:0051287">
    <property type="term" value="F:NAD binding"/>
    <property type="evidence" value="ECO:0007669"/>
    <property type="project" value="InterPro"/>
</dbReference>
<proteinExistence type="predicted"/>
<evidence type="ECO:0000256" key="3">
    <source>
        <dbReference type="PIRSR" id="PIRSR000103-1"/>
    </source>
</evidence>
<feature type="active site" evidence="3">
    <location>
        <position position="172"/>
    </location>
</feature>
<dbReference type="OrthoDB" id="9777604at2"/>
<gene>
    <name evidence="6" type="primary">garR_2</name>
    <name evidence="6" type="ORF">SAMEA1982600_05327</name>
</gene>
<dbReference type="InterPro" id="IPR006115">
    <property type="entry name" value="6PGDH_NADP-bd"/>
</dbReference>
<evidence type="ECO:0000256" key="1">
    <source>
        <dbReference type="ARBA" id="ARBA00023002"/>
    </source>
</evidence>
<dbReference type="SUPFAM" id="SSF51735">
    <property type="entry name" value="NAD(P)-binding Rossmann-fold domains"/>
    <property type="match status" value="1"/>
</dbReference>